<proteinExistence type="predicted"/>
<evidence type="ECO:0000313" key="2">
    <source>
        <dbReference type="EMBL" id="RIB21931.1"/>
    </source>
</evidence>
<dbReference type="Proteomes" id="UP000266673">
    <property type="component" value="Unassembled WGS sequence"/>
</dbReference>
<dbReference type="AlphaFoldDB" id="A0A397VJC4"/>
<feature type="region of interest" description="Disordered" evidence="1">
    <location>
        <begin position="1"/>
        <end position="24"/>
    </location>
</feature>
<name>A0A397VJC4_9GLOM</name>
<keyword evidence="3" id="KW-1185">Reference proteome</keyword>
<evidence type="ECO:0000256" key="1">
    <source>
        <dbReference type="SAM" id="MobiDB-lite"/>
    </source>
</evidence>
<gene>
    <name evidence="2" type="ORF">C2G38_2033995</name>
</gene>
<sequence length="150" mass="17464">MPRHQTQQSKNKLANATNTFPYPKSKLNKKSNSLMNRQKKLTAKNKNLYKYKNETLLKELDGLVEDILLPFQDSKALTKTNTNKNLNTTYAESDNSHLNEFDLLTHRFENDSENQEQGLNKQKFLNNPEEILVRDFDDAVNQLSKFSVKE</sequence>
<accession>A0A397VJC4</accession>
<organism evidence="2 3">
    <name type="scientific">Gigaspora rosea</name>
    <dbReference type="NCBI Taxonomy" id="44941"/>
    <lineage>
        <taxon>Eukaryota</taxon>
        <taxon>Fungi</taxon>
        <taxon>Fungi incertae sedis</taxon>
        <taxon>Mucoromycota</taxon>
        <taxon>Glomeromycotina</taxon>
        <taxon>Glomeromycetes</taxon>
        <taxon>Diversisporales</taxon>
        <taxon>Gigasporaceae</taxon>
        <taxon>Gigaspora</taxon>
    </lineage>
</organism>
<protein>
    <submittedName>
        <fullName evidence="2">Uncharacterized protein</fullName>
    </submittedName>
</protein>
<dbReference type="OrthoDB" id="2399315at2759"/>
<feature type="compositionally biased region" description="Polar residues" evidence="1">
    <location>
        <begin position="1"/>
        <end position="20"/>
    </location>
</feature>
<dbReference type="EMBL" id="QKWP01000334">
    <property type="protein sequence ID" value="RIB21931.1"/>
    <property type="molecule type" value="Genomic_DNA"/>
</dbReference>
<reference evidence="2 3" key="1">
    <citation type="submission" date="2018-06" db="EMBL/GenBank/DDBJ databases">
        <title>Comparative genomics reveals the genomic features of Rhizophagus irregularis, R. cerebriforme, R. diaphanum and Gigaspora rosea, and their symbiotic lifestyle signature.</title>
        <authorList>
            <person name="Morin E."/>
            <person name="San Clemente H."/>
            <person name="Chen E.C.H."/>
            <person name="De La Providencia I."/>
            <person name="Hainaut M."/>
            <person name="Kuo A."/>
            <person name="Kohler A."/>
            <person name="Murat C."/>
            <person name="Tang N."/>
            <person name="Roy S."/>
            <person name="Loubradou J."/>
            <person name="Henrissat B."/>
            <person name="Grigoriev I.V."/>
            <person name="Corradi N."/>
            <person name="Roux C."/>
            <person name="Martin F.M."/>
        </authorList>
    </citation>
    <scope>NUCLEOTIDE SEQUENCE [LARGE SCALE GENOMIC DNA]</scope>
    <source>
        <strain evidence="2 3">DAOM 194757</strain>
    </source>
</reference>
<evidence type="ECO:0000313" key="3">
    <source>
        <dbReference type="Proteomes" id="UP000266673"/>
    </source>
</evidence>
<comment type="caution">
    <text evidence="2">The sequence shown here is derived from an EMBL/GenBank/DDBJ whole genome shotgun (WGS) entry which is preliminary data.</text>
</comment>